<accession>A0A9D8KEY2</accession>
<dbReference type="EMBL" id="JAFGIX010000045">
    <property type="protein sequence ID" value="MBN1573247.1"/>
    <property type="molecule type" value="Genomic_DNA"/>
</dbReference>
<evidence type="ECO:0000313" key="2">
    <source>
        <dbReference type="Proteomes" id="UP000809273"/>
    </source>
</evidence>
<gene>
    <name evidence="1" type="ORF">JW984_08650</name>
</gene>
<protein>
    <submittedName>
        <fullName evidence="1">Uncharacterized protein</fullName>
    </submittedName>
</protein>
<reference evidence="1" key="1">
    <citation type="journal article" date="2021" name="Environ. Microbiol.">
        <title>Genomic characterization of three novel Desulfobacterota classes expand the metabolic and phylogenetic diversity of the phylum.</title>
        <authorList>
            <person name="Murphy C.L."/>
            <person name="Biggerstaff J."/>
            <person name="Eichhorn A."/>
            <person name="Ewing E."/>
            <person name="Shahan R."/>
            <person name="Soriano D."/>
            <person name="Stewart S."/>
            <person name="VanMol K."/>
            <person name="Walker R."/>
            <person name="Walters P."/>
            <person name="Elshahed M.S."/>
            <person name="Youssef N.H."/>
        </authorList>
    </citation>
    <scope>NUCLEOTIDE SEQUENCE</scope>
    <source>
        <strain evidence="1">Zod_Metabat.24</strain>
    </source>
</reference>
<organism evidence="1 2">
    <name type="scientific">Candidatus Zymogenus saltonus</name>
    <dbReference type="NCBI Taxonomy" id="2844893"/>
    <lineage>
        <taxon>Bacteria</taxon>
        <taxon>Deltaproteobacteria</taxon>
        <taxon>Candidatus Zymogenia</taxon>
        <taxon>Candidatus Zymogeniales</taxon>
        <taxon>Candidatus Zymogenaceae</taxon>
        <taxon>Candidatus Zymogenus</taxon>
    </lineage>
</organism>
<name>A0A9D8KEY2_9DELT</name>
<proteinExistence type="predicted"/>
<comment type="caution">
    <text evidence="1">The sequence shown here is derived from an EMBL/GenBank/DDBJ whole genome shotgun (WGS) entry which is preliminary data.</text>
</comment>
<reference evidence="1" key="2">
    <citation type="submission" date="2021-01" db="EMBL/GenBank/DDBJ databases">
        <authorList>
            <person name="Hahn C.R."/>
            <person name="Youssef N.H."/>
            <person name="Elshahed M."/>
        </authorList>
    </citation>
    <scope>NUCLEOTIDE SEQUENCE</scope>
    <source>
        <strain evidence="1">Zod_Metabat.24</strain>
    </source>
</reference>
<dbReference type="AlphaFoldDB" id="A0A9D8KEY2"/>
<dbReference type="Proteomes" id="UP000809273">
    <property type="component" value="Unassembled WGS sequence"/>
</dbReference>
<evidence type="ECO:0000313" key="1">
    <source>
        <dbReference type="EMBL" id="MBN1573247.1"/>
    </source>
</evidence>
<sequence>MSGAEINAGISAALKRRGMTVHHHSPTSELIFDGLSEDGEEALYGAMKRYSVRLLMRDVIKHQDGFSVEMLGGFSSGEAKAREIGLLVELGIVEGAGDLFRLAKRPVRSFGATLEWFTARVMGLEFSSPSIWGVTFSGAKSGGDFDVVSFFEGELIYIEVKSSPPKGIEVGEVAGFLNRVNALLPRAAIFFVDTHLRMTDRVVLLFHQEFLESMKDPFPKRLDIQNLEREIFHIGHRIFICNASRDLVSNFTVCLRDFLARGLSVL</sequence>